<evidence type="ECO:0000313" key="1">
    <source>
        <dbReference type="EMBL" id="JAH60393.1"/>
    </source>
</evidence>
<accession>A0A0E9U5Z9</accession>
<dbReference type="AlphaFoldDB" id="A0A0E9U5Z9"/>
<dbReference type="EMBL" id="GBXM01048184">
    <property type="protein sequence ID" value="JAH60393.1"/>
    <property type="molecule type" value="Transcribed_RNA"/>
</dbReference>
<reference evidence="1" key="1">
    <citation type="submission" date="2014-11" db="EMBL/GenBank/DDBJ databases">
        <authorList>
            <person name="Amaro Gonzalez C."/>
        </authorList>
    </citation>
    <scope>NUCLEOTIDE SEQUENCE</scope>
</reference>
<name>A0A0E9U5Z9_ANGAN</name>
<sequence>MEHVELAVLKRALFEQVTEVYVPKTETSFPLSAKFWVGLVLRKFPQTQAAKPLRL</sequence>
<reference evidence="1" key="2">
    <citation type="journal article" date="2015" name="Fish Shellfish Immunol.">
        <title>Early steps in the European eel (Anguilla anguilla)-Vibrio vulnificus interaction in the gills: Role of the RtxA13 toxin.</title>
        <authorList>
            <person name="Callol A."/>
            <person name="Pajuelo D."/>
            <person name="Ebbesson L."/>
            <person name="Teles M."/>
            <person name="MacKenzie S."/>
            <person name="Amaro C."/>
        </authorList>
    </citation>
    <scope>NUCLEOTIDE SEQUENCE</scope>
</reference>
<protein>
    <submittedName>
        <fullName evidence="1">Uncharacterized protein</fullName>
    </submittedName>
</protein>
<proteinExistence type="predicted"/>
<organism evidence="1">
    <name type="scientific">Anguilla anguilla</name>
    <name type="common">European freshwater eel</name>
    <name type="synonym">Muraena anguilla</name>
    <dbReference type="NCBI Taxonomy" id="7936"/>
    <lineage>
        <taxon>Eukaryota</taxon>
        <taxon>Metazoa</taxon>
        <taxon>Chordata</taxon>
        <taxon>Craniata</taxon>
        <taxon>Vertebrata</taxon>
        <taxon>Euteleostomi</taxon>
        <taxon>Actinopterygii</taxon>
        <taxon>Neopterygii</taxon>
        <taxon>Teleostei</taxon>
        <taxon>Anguilliformes</taxon>
        <taxon>Anguillidae</taxon>
        <taxon>Anguilla</taxon>
    </lineage>
</organism>